<proteinExistence type="inferred from homology"/>
<keyword evidence="7" id="KW-1185">Reference proteome</keyword>
<dbReference type="GO" id="GO:0006388">
    <property type="term" value="P:tRNA splicing, via endonucleolytic cleavage and ligation"/>
    <property type="evidence" value="ECO:0007669"/>
    <property type="project" value="UniProtKB-UniRule"/>
</dbReference>
<dbReference type="PANTHER" id="PTHR12684">
    <property type="entry name" value="PUTATIVE PHOSPHOTRANSFERASE"/>
    <property type="match status" value="1"/>
</dbReference>
<dbReference type="PANTHER" id="PTHR12684:SF2">
    <property type="entry name" value="TRNA 2'-PHOSPHOTRANSFERASE 1"/>
    <property type="match status" value="1"/>
</dbReference>
<keyword evidence="3 5" id="KW-0520">NAD</keyword>
<dbReference type="Proteomes" id="UP000317046">
    <property type="component" value="Unassembled WGS sequence"/>
</dbReference>
<evidence type="ECO:0000256" key="1">
    <source>
        <dbReference type="ARBA" id="ARBA00009836"/>
    </source>
</evidence>
<gene>
    <name evidence="5" type="primary">kptA</name>
    <name evidence="6" type="ORF">CCE01nite_08980</name>
</gene>
<dbReference type="NCBIfam" id="NF002014">
    <property type="entry name" value="PRK00819.1-4"/>
    <property type="match status" value="1"/>
</dbReference>
<dbReference type="InterPro" id="IPR022928">
    <property type="entry name" value="RNA_2'-PTrans_KptA"/>
</dbReference>
<evidence type="ECO:0000313" key="6">
    <source>
        <dbReference type="EMBL" id="GEA86949.1"/>
    </source>
</evidence>
<comment type="caution">
    <text evidence="6">The sequence shown here is derived from an EMBL/GenBank/DDBJ whole genome shotgun (WGS) entry which is preliminary data.</text>
</comment>
<evidence type="ECO:0000256" key="4">
    <source>
        <dbReference type="ARBA" id="ARBA00025212"/>
    </source>
</evidence>
<dbReference type="EC" id="2.7.1.-" evidence="5"/>
<comment type="function">
    <text evidence="4 5">Removes the 2'-phosphate from RNA via an intermediate in which the phosphate is ADP-ribosylated by NAD followed by a presumed transesterification to release the RNA and generate ADP-ribose 1''-2''-cyclic phosphate (APPR&gt;P). May function as an ADP-ribosylase.</text>
</comment>
<sequence>MRLLGCSGATPGIRRRYLVSQDATLDPSSRAFSRLHPRIGIDARTRPLRQTPRMDAALVPLSKFVSLVLRHDPARAGLRLDEAGWADVDALLAGAVAAGVPLTRERLDAVVEQNEKRRFAFSEDGTRIRASQGHSVAVDLGLVPVPAPDVLFHGTAERTLDAILATGLQPRGRQHVHLSGDRDTAVAVGRRHGRPVILHVDARRMQDDGLALYRSANGVWLADAVPAAYLSLADGHAPS</sequence>
<name>A0A4Y3KRA9_9CELL</name>
<dbReference type="EMBL" id="BJLR01000009">
    <property type="protein sequence ID" value="GEA86949.1"/>
    <property type="molecule type" value="Genomic_DNA"/>
</dbReference>
<accession>A0A4Y3KRA9</accession>
<evidence type="ECO:0000256" key="2">
    <source>
        <dbReference type="ARBA" id="ARBA00022679"/>
    </source>
</evidence>
<evidence type="ECO:0000256" key="3">
    <source>
        <dbReference type="ARBA" id="ARBA00023027"/>
    </source>
</evidence>
<dbReference type="HAMAP" id="MF_00299">
    <property type="entry name" value="KptA"/>
    <property type="match status" value="1"/>
</dbReference>
<dbReference type="AlphaFoldDB" id="A0A4Y3KRA9"/>
<protein>
    <recommendedName>
        <fullName evidence="5">Probable RNA 2'-phosphotransferase</fullName>
        <ecNumber evidence="5">2.7.1.-</ecNumber>
    </recommendedName>
</protein>
<dbReference type="Pfam" id="PF01885">
    <property type="entry name" value="PTS_2-RNA"/>
    <property type="match status" value="1"/>
</dbReference>
<evidence type="ECO:0000256" key="5">
    <source>
        <dbReference type="HAMAP-Rule" id="MF_00299"/>
    </source>
</evidence>
<organism evidence="6 7">
    <name type="scientific">Cellulomonas cellasea</name>
    <dbReference type="NCBI Taxonomy" id="43670"/>
    <lineage>
        <taxon>Bacteria</taxon>
        <taxon>Bacillati</taxon>
        <taxon>Actinomycetota</taxon>
        <taxon>Actinomycetes</taxon>
        <taxon>Micrococcales</taxon>
        <taxon>Cellulomonadaceae</taxon>
        <taxon>Cellulomonas</taxon>
    </lineage>
</organism>
<dbReference type="InterPro" id="IPR002745">
    <property type="entry name" value="Ptrans_KptA/Tpt1"/>
</dbReference>
<dbReference type="InterPro" id="IPR042080">
    <property type="entry name" value="RNA_2'-PTrans_N"/>
</dbReference>
<dbReference type="SUPFAM" id="SSF56399">
    <property type="entry name" value="ADP-ribosylation"/>
    <property type="match status" value="1"/>
</dbReference>
<evidence type="ECO:0000313" key="7">
    <source>
        <dbReference type="Proteomes" id="UP000317046"/>
    </source>
</evidence>
<dbReference type="GO" id="GO:0000215">
    <property type="term" value="F:tRNA 2'-phosphotransferase activity"/>
    <property type="evidence" value="ECO:0007669"/>
    <property type="project" value="TreeGrafter"/>
</dbReference>
<dbReference type="Gene3D" id="3.20.170.30">
    <property type="match status" value="1"/>
</dbReference>
<dbReference type="InterPro" id="IPR042081">
    <property type="entry name" value="RNA_2'-PTrans_C"/>
</dbReference>
<keyword evidence="2 5" id="KW-0808">Transferase</keyword>
<reference evidence="6" key="1">
    <citation type="submission" date="2019-06" db="EMBL/GenBank/DDBJ databases">
        <title>Whole genome shotgun sequence of Cellulomonas cellasea NBRC 3753.</title>
        <authorList>
            <person name="Hosoyama A."/>
            <person name="Uohara A."/>
            <person name="Ohji S."/>
            <person name="Ichikawa N."/>
        </authorList>
    </citation>
    <scope>NUCLEOTIDE SEQUENCE [LARGE SCALE GENOMIC DNA]</scope>
    <source>
        <strain evidence="6">NBRC 3753</strain>
    </source>
</reference>
<comment type="similarity">
    <text evidence="1 5">Belongs to the KptA/TPT1 family.</text>
</comment>
<dbReference type="Gene3D" id="1.10.10.970">
    <property type="entry name" value="RNA 2'-phosphotransferase, Tpt1/KptA family, N-terminal domain"/>
    <property type="match status" value="1"/>
</dbReference>
<dbReference type="GO" id="GO:0003950">
    <property type="term" value="F:NAD+ poly-ADP-ribosyltransferase activity"/>
    <property type="evidence" value="ECO:0007669"/>
    <property type="project" value="InterPro"/>
</dbReference>